<dbReference type="GO" id="GO:0012505">
    <property type="term" value="C:endomembrane system"/>
    <property type="evidence" value="ECO:0007669"/>
    <property type="project" value="UniProtKB-SubCell"/>
</dbReference>
<feature type="domain" description="AglB-like core" evidence="19">
    <location>
        <begin position="508"/>
        <end position="567"/>
    </location>
</feature>
<feature type="transmembrane region" description="Helical" evidence="17">
    <location>
        <begin position="404"/>
        <end position="421"/>
    </location>
</feature>
<keyword evidence="9 17" id="KW-0812">Transmembrane</keyword>
<evidence type="ECO:0000256" key="2">
    <source>
        <dbReference type="ARBA" id="ARBA00001946"/>
    </source>
</evidence>
<keyword evidence="10" id="KW-0479">Metal-binding</keyword>
<dbReference type="EMBL" id="CP064981">
    <property type="protein sequence ID" value="QQR93141.1"/>
    <property type="molecule type" value="Genomic_DNA"/>
</dbReference>
<feature type="transmembrane region" description="Helical" evidence="17">
    <location>
        <begin position="153"/>
        <end position="170"/>
    </location>
</feature>
<evidence type="ECO:0000259" key="19">
    <source>
        <dbReference type="Pfam" id="PF22627"/>
    </source>
</evidence>
<comment type="cofactor">
    <cofactor evidence="2">
        <name>Mg(2+)</name>
        <dbReference type="ChEBI" id="CHEBI:18420"/>
    </cofactor>
</comment>
<feature type="transmembrane region" description="Helical" evidence="17">
    <location>
        <begin position="458"/>
        <end position="478"/>
    </location>
</feature>
<feature type="transmembrane region" description="Helical" evidence="17">
    <location>
        <begin position="260"/>
        <end position="281"/>
    </location>
</feature>
<evidence type="ECO:0000256" key="15">
    <source>
        <dbReference type="ARBA" id="ARBA00030679"/>
    </source>
</evidence>
<comment type="catalytic activity">
    <reaction evidence="16">
        <text>an archaeal dolichyl phosphooligosaccharide + [protein]-L-asparagine = an archaeal dolichyl phosphate + a glycoprotein with the oligosaccharide chain attached by N-beta-D-glycosyl linkage to a protein L-asparagine.</text>
        <dbReference type="EC" id="2.4.99.21"/>
    </reaction>
</comment>
<organism evidence="20">
    <name type="scientific">Candidatus Iainarchaeum sp</name>
    <dbReference type="NCBI Taxonomy" id="3101447"/>
    <lineage>
        <taxon>Archaea</taxon>
        <taxon>Candidatus Iainarchaeota</taxon>
        <taxon>Candidatus Iainarchaeia</taxon>
        <taxon>Candidatus Iainarchaeales</taxon>
        <taxon>Candidatus Iainarchaeaceae</taxon>
        <taxon>Candidatus Iainarchaeum</taxon>
    </lineage>
</organism>
<dbReference type="GO" id="GO:0004576">
    <property type="term" value="F:oligosaccharyl transferase activity"/>
    <property type="evidence" value="ECO:0007669"/>
    <property type="project" value="InterPro"/>
</dbReference>
<gene>
    <name evidence="20" type="ORF">IPJ89_02795</name>
</gene>
<evidence type="ECO:0000256" key="16">
    <source>
        <dbReference type="ARBA" id="ARBA00034066"/>
    </source>
</evidence>
<evidence type="ECO:0000256" key="14">
    <source>
        <dbReference type="ARBA" id="ARBA00023211"/>
    </source>
</evidence>
<evidence type="ECO:0000256" key="17">
    <source>
        <dbReference type="SAM" id="Phobius"/>
    </source>
</evidence>
<feature type="transmembrane region" description="Helical" evidence="17">
    <location>
        <begin position="427"/>
        <end position="449"/>
    </location>
</feature>
<evidence type="ECO:0000256" key="10">
    <source>
        <dbReference type="ARBA" id="ARBA00022723"/>
    </source>
</evidence>
<evidence type="ECO:0000256" key="6">
    <source>
        <dbReference type="ARBA" id="ARBA00012602"/>
    </source>
</evidence>
<proteinExistence type="inferred from homology"/>
<dbReference type="InterPro" id="IPR003674">
    <property type="entry name" value="Oligo_trans_STT3"/>
</dbReference>
<dbReference type="GO" id="GO:0046872">
    <property type="term" value="F:metal ion binding"/>
    <property type="evidence" value="ECO:0007669"/>
    <property type="project" value="UniProtKB-KW"/>
</dbReference>
<sequence>MEALAASNDVKANLLSGIGKFFADHQWKLIALVFLLAFIVRAHLMRYELFFEFDSYWHARMVAEVLQNGLPTPAFDSLTYYHNVSAATLTNAPALFWIISATIYKIFTLNAPYQFDLWVLFVKILPALYGALISVATYFLGRELFKGQPYEKAAGFFAGILAAIVPAFVYRTMGGFFEDDSLGFIWMIIGFIFLVRTMHHPSWNRDNLVNALLAGIAFALMAFTWPAFNMLVPILLGVGVVHFFLYLGNNELEKTKHYAGLWGISFALLAIAATIQTNLFWLDQFGGILASIFRIPELNAVNTVGFIALVFVLCAAAWVLRKRQIVDANALQWVFRLLILGLVLMPFVIYLFDINLQQGGGSQVGEESVGKTYFGNKYSMLALFAVIGIPLMGFLLWRKKNYHVLALPLVWIVVTFFMAWGKLKFTYYWGLPLAVVGAIVLILAIRWALSRKLLTQKIVVFLAAFMLMCGIAAGTLFVTQNVPNIESSAGWKEALFWSEKNLPVNAKFFNWWDEGHWISFLSQRKVLIDNRNADFVASGKVALFMLTEDANTARSIIDEYGSTHIIFGDDLLSKQANLAFYAYSITNGNDPRVQGIFGTTLQCQSRIAPLTKEQTYSCGSNSFTPAQMSAFPTTYTTQPNQLQDGAPLYIYREADNSKIYAFSQKANKTQLVRLWMNDPELANEYELIYKNYGGVRIWEVLN</sequence>
<feature type="domain" description="Oligosaccharyl transferase STT3 N-terminal" evidence="18">
    <location>
        <begin position="47"/>
        <end position="470"/>
    </location>
</feature>
<feature type="transmembrane region" description="Helical" evidence="17">
    <location>
        <begin position="117"/>
        <end position="141"/>
    </location>
</feature>
<evidence type="ECO:0000313" key="20">
    <source>
        <dbReference type="EMBL" id="QQR93141.1"/>
    </source>
</evidence>
<reference evidence="20" key="1">
    <citation type="submission" date="2020-11" db="EMBL/GenBank/DDBJ databases">
        <title>Connecting structure to function with the recovery of over 1000 high-quality activated sludge metagenome-assembled genomes encoding full-length rRNA genes using long-read sequencing.</title>
        <authorList>
            <person name="Singleton C.M."/>
            <person name="Petriglieri F."/>
            <person name="Kristensen J.M."/>
            <person name="Kirkegaard R.H."/>
            <person name="Michaelsen T.Y."/>
            <person name="Andersen M.H."/>
            <person name="Karst S.M."/>
            <person name="Dueholm M.S."/>
            <person name="Nielsen P.H."/>
            <person name="Albertsen M."/>
        </authorList>
    </citation>
    <scope>NUCLEOTIDE SEQUENCE</scope>
    <source>
        <strain evidence="20">Fred_18-Q3-R57-64_BAT3C.431</strain>
    </source>
</reference>
<evidence type="ECO:0000256" key="13">
    <source>
        <dbReference type="ARBA" id="ARBA00023136"/>
    </source>
</evidence>
<comment type="pathway">
    <text evidence="4">Protein modification; protein glycosylation.</text>
</comment>
<dbReference type="InterPro" id="IPR048307">
    <property type="entry name" value="STT3_N"/>
</dbReference>
<evidence type="ECO:0000259" key="18">
    <source>
        <dbReference type="Pfam" id="PF02516"/>
    </source>
</evidence>
<keyword evidence="7" id="KW-0328">Glycosyltransferase</keyword>
<protein>
    <recommendedName>
        <fullName evidence="6">dolichyl-phosphooligosaccharide-protein glycotransferase</fullName>
        <ecNumber evidence="6">2.4.99.21</ecNumber>
    </recommendedName>
    <alternativeName>
        <fullName evidence="15">Oligosaccharyl transferase</fullName>
    </alternativeName>
</protein>
<feature type="transmembrane region" description="Helical" evidence="17">
    <location>
        <begin position="231"/>
        <end position="248"/>
    </location>
</feature>
<dbReference type="EC" id="2.4.99.21" evidence="6"/>
<dbReference type="Proteomes" id="UP000596004">
    <property type="component" value="Chromosome"/>
</dbReference>
<comment type="similarity">
    <text evidence="5">Belongs to the STT3 family.</text>
</comment>
<feature type="transmembrane region" description="Helical" evidence="17">
    <location>
        <begin position="182"/>
        <end position="199"/>
    </location>
</feature>
<feature type="transmembrane region" description="Helical" evidence="17">
    <location>
        <begin position="29"/>
        <end position="47"/>
    </location>
</feature>
<evidence type="ECO:0000256" key="3">
    <source>
        <dbReference type="ARBA" id="ARBA00004127"/>
    </source>
</evidence>
<accession>A0A7T9I2K5</accession>
<dbReference type="AlphaFoldDB" id="A0A7T9I2K5"/>
<keyword evidence="13 17" id="KW-0472">Membrane</keyword>
<keyword evidence="12 17" id="KW-1133">Transmembrane helix</keyword>
<dbReference type="GO" id="GO:0016020">
    <property type="term" value="C:membrane"/>
    <property type="evidence" value="ECO:0007669"/>
    <property type="project" value="InterPro"/>
</dbReference>
<dbReference type="UniPathway" id="UPA00378"/>
<dbReference type="Pfam" id="PF22627">
    <property type="entry name" value="AglB_core-like"/>
    <property type="match status" value="1"/>
</dbReference>
<evidence type="ECO:0000256" key="4">
    <source>
        <dbReference type="ARBA" id="ARBA00004922"/>
    </source>
</evidence>
<evidence type="ECO:0000256" key="9">
    <source>
        <dbReference type="ARBA" id="ARBA00022692"/>
    </source>
</evidence>
<comment type="subcellular location">
    <subcellularLocation>
        <location evidence="3">Endomembrane system</location>
        <topology evidence="3">Multi-pass membrane protein</topology>
    </subcellularLocation>
</comment>
<feature type="transmembrane region" description="Helical" evidence="17">
    <location>
        <begin position="378"/>
        <end position="397"/>
    </location>
</feature>
<evidence type="ECO:0000256" key="8">
    <source>
        <dbReference type="ARBA" id="ARBA00022679"/>
    </source>
</evidence>
<evidence type="ECO:0000256" key="5">
    <source>
        <dbReference type="ARBA" id="ARBA00010810"/>
    </source>
</evidence>
<feature type="transmembrane region" description="Helical" evidence="17">
    <location>
        <begin position="208"/>
        <end position="225"/>
    </location>
</feature>
<dbReference type="PANTHER" id="PTHR13872">
    <property type="entry name" value="DOLICHYL-DIPHOSPHOOLIGOSACCHARIDE--PROTEIN GLYCOSYLTRANSFERASE SUBUNIT"/>
    <property type="match status" value="1"/>
</dbReference>
<comment type="cofactor">
    <cofactor evidence="1">
        <name>Mn(2+)</name>
        <dbReference type="ChEBI" id="CHEBI:29035"/>
    </cofactor>
</comment>
<name>A0A7T9I2K5_9ARCH</name>
<keyword evidence="8" id="KW-0808">Transferase</keyword>
<dbReference type="Gene3D" id="3.40.50.12610">
    <property type="match status" value="1"/>
</dbReference>
<dbReference type="Pfam" id="PF02516">
    <property type="entry name" value="STT3"/>
    <property type="match status" value="1"/>
</dbReference>
<feature type="transmembrane region" description="Helical" evidence="17">
    <location>
        <begin position="301"/>
        <end position="321"/>
    </location>
</feature>
<evidence type="ECO:0000256" key="11">
    <source>
        <dbReference type="ARBA" id="ARBA00022842"/>
    </source>
</evidence>
<evidence type="ECO:0000256" key="12">
    <source>
        <dbReference type="ARBA" id="ARBA00022989"/>
    </source>
</evidence>
<evidence type="ECO:0000256" key="1">
    <source>
        <dbReference type="ARBA" id="ARBA00001936"/>
    </source>
</evidence>
<keyword evidence="14" id="KW-0464">Manganese</keyword>
<feature type="transmembrane region" description="Helical" evidence="17">
    <location>
        <begin position="333"/>
        <end position="352"/>
    </location>
</feature>
<dbReference type="InterPro" id="IPR054479">
    <property type="entry name" value="AglB-like_core"/>
</dbReference>
<evidence type="ECO:0000256" key="7">
    <source>
        <dbReference type="ARBA" id="ARBA00022676"/>
    </source>
</evidence>
<dbReference type="PANTHER" id="PTHR13872:SF1">
    <property type="entry name" value="DOLICHYL-DIPHOSPHOOLIGOSACCHARIDE--PROTEIN GLYCOSYLTRANSFERASE SUBUNIT STT3B"/>
    <property type="match status" value="1"/>
</dbReference>
<keyword evidence="11" id="KW-0460">Magnesium</keyword>